<feature type="region of interest" description="Disordered" evidence="1">
    <location>
        <begin position="150"/>
        <end position="212"/>
    </location>
</feature>
<name>A0A6J6ZA90_9ZZZZ</name>
<gene>
    <name evidence="2" type="ORF">UFOPK3037_01787</name>
</gene>
<organism evidence="2">
    <name type="scientific">freshwater metagenome</name>
    <dbReference type="NCBI Taxonomy" id="449393"/>
    <lineage>
        <taxon>unclassified sequences</taxon>
        <taxon>metagenomes</taxon>
        <taxon>ecological metagenomes</taxon>
    </lineage>
</organism>
<protein>
    <submittedName>
        <fullName evidence="2">Unannotated protein</fullName>
    </submittedName>
</protein>
<proteinExistence type="predicted"/>
<feature type="compositionally biased region" description="Basic and acidic residues" evidence="1">
    <location>
        <begin position="164"/>
        <end position="174"/>
    </location>
</feature>
<dbReference type="InterPro" id="IPR036086">
    <property type="entry name" value="ParB/Sulfiredoxin_sf"/>
</dbReference>
<sequence>MESRDVFLDEVVIDERLNLRDHLDQEAIERYEEVLKRLPPLTLYNIDDQLTLVDGFHRFTAATNKGLDKLPAEIHQGSYMDALDFAAGANLWHGVPPTRAERRRMVEIKLKMHHDMSDRALSEQLSVSRELIAKVRKILIDAQEIPSATTRMGSDGKLYPTGLAKDERNERKPGINDNAGEDVASIDETGSTKGARKVTPWDDANDPMPTAPTNIGDFATASDAALGASARTPEFLRELPTGSNSGRNPAEETLDAITRTVEDLMSWLTAEDFADNYKTASRTARDRFQQAVLLLSKTAERLHTRT</sequence>
<dbReference type="AlphaFoldDB" id="A0A6J6ZA90"/>
<evidence type="ECO:0000313" key="2">
    <source>
        <dbReference type="EMBL" id="CAB4817685.1"/>
    </source>
</evidence>
<reference evidence="2" key="1">
    <citation type="submission" date="2020-05" db="EMBL/GenBank/DDBJ databases">
        <authorList>
            <person name="Chiriac C."/>
            <person name="Salcher M."/>
            <person name="Ghai R."/>
            <person name="Kavagutti S V."/>
        </authorList>
    </citation>
    <scope>NUCLEOTIDE SEQUENCE</scope>
</reference>
<accession>A0A6J6ZA90</accession>
<evidence type="ECO:0000256" key="1">
    <source>
        <dbReference type="SAM" id="MobiDB-lite"/>
    </source>
</evidence>
<dbReference type="EMBL" id="CAFAAO010000060">
    <property type="protein sequence ID" value="CAB4817685.1"/>
    <property type="molecule type" value="Genomic_DNA"/>
</dbReference>
<dbReference type="SUPFAM" id="SSF110849">
    <property type="entry name" value="ParB/Sulfiredoxin"/>
    <property type="match status" value="1"/>
</dbReference>